<proteinExistence type="predicted"/>
<reference evidence="1 2" key="1">
    <citation type="submission" date="2023-09" db="EMBL/GenBank/DDBJ databases">
        <title>Nesidiocoris tenuis whole genome shotgun sequence.</title>
        <authorList>
            <person name="Shibata T."/>
            <person name="Shimoda M."/>
            <person name="Kobayashi T."/>
            <person name="Uehara T."/>
        </authorList>
    </citation>
    <scope>NUCLEOTIDE SEQUENCE [LARGE SCALE GENOMIC DNA]</scope>
    <source>
        <strain evidence="1 2">Japan</strain>
    </source>
</reference>
<evidence type="ECO:0000313" key="1">
    <source>
        <dbReference type="EMBL" id="BET00622.1"/>
    </source>
</evidence>
<dbReference type="PROSITE" id="PS51257">
    <property type="entry name" value="PROKAR_LIPOPROTEIN"/>
    <property type="match status" value="1"/>
</dbReference>
<sequence length="97" mass="10177">MILESRPEVSPVGPRWCLGPAGLTGCCVCSAVAQQTRASGSVDVQQPASEVLGSYGAEESDSGVLAMLGLRALDQRVWLLEILLFPKFFPPGRAGSS</sequence>
<accession>A0ABN7BBU9</accession>
<keyword evidence="2" id="KW-1185">Reference proteome</keyword>
<protein>
    <submittedName>
        <fullName evidence="1">Uncharacterized protein</fullName>
    </submittedName>
</protein>
<gene>
    <name evidence="1" type="ORF">NTJ_13438</name>
</gene>
<organism evidence="1 2">
    <name type="scientific">Nesidiocoris tenuis</name>
    <dbReference type="NCBI Taxonomy" id="355587"/>
    <lineage>
        <taxon>Eukaryota</taxon>
        <taxon>Metazoa</taxon>
        <taxon>Ecdysozoa</taxon>
        <taxon>Arthropoda</taxon>
        <taxon>Hexapoda</taxon>
        <taxon>Insecta</taxon>
        <taxon>Pterygota</taxon>
        <taxon>Neoptera</taxon>
        <taxon>Paraneoptera</taxon>
        <taxon>Hemiptera</taxon>
        <taxon>Heteroptera</taxon>
        <taxon>Panheteroptera</taxon>
        <taxon>Cimicomorpha</taxon>
        <taxon>Miridae</taxon>
        <taxon>Dicyphina</taxon>
        <taxon>Nesidiocoris</taxon>
    </lineage>
</organism>
<name>A0ABN7BBU9_9HEMI</name>
<evidence type="ECO:0000313" key="2">
    <source>
        <dbReference type="Proteomes" id="UP001307889"/>
    </source>
</evidence>
<dbReference type="EMBL" id="AP028920">
    <property type="protein sequence ID" value="BET00622.1"/>
    <property type="molecule type" value="Genomic_DNA"/>
</dbReference>
<dbReference type="Proteomes" id="UP001307889">
    <property type="component" value="Chromosome 12"/>
</dbReference>